<proteinExistence type="predicted"/>
<name>A0A1W0W5B7_SORBI</name>
<keyword evidence="2" id="KW-1185">Reference proteome</keyword>
<evidence type="ECO:0000313" key="2">
    <source>
        <dbReference type="Proteomes" id="UP000000768"/>
    </source>
</evidence>
<organism evidence="1 2">
    <name type="scientific">Sorghum bicolor</name>
    <name type="common">Sorghum</name>
    <name type="synonym">Sorghum vulgare</name>
    <dbReference type="NCBI Taxonomy" id="4558"/>
    <lineage>
        <taxon>Eukaryota</taxon>
        <taxon>Viridiplantae</taxon>
        <taxon>Streptophyta</taxon>
        <taxon>Embryophyta</taxon>
        <taxon>Tracheophyta</taxon>
        <taxon>Spermatophyta</taxon>
        <taxon>Magnoliopsida</taxon>
        <taxon>Liliopsida</taxon>
        <taxon>Poales</taxon>
        <taxon>Poaceae</taxon>
        <taxon>PACMAD clade</taxon>
        <taxon>Panicoideae</taxon>
        <taxon>Andropogonodae</taxon>
        <taxon>Andropogoneae</taxon>
        <taxon>Sorghinae</taxon>
        <taxon>Sorghum</taxon>
    </lineage>
</organism>
<dbReference type="EMBL" id="CM000761">
    <property type="protein sequence ID" value="OQU89604.1"/>
    <property type="molecule type" value="Genomic_DNA"/>
</dbReference>
<reference evidence="2" key="2">
    <citation type="journal article" date="2018" name="Plant J.">
        <title>The Sorghum bicolor reference genome: improved assembly, gene annotations, a transcriptome atlas, and signatures of genome organization.</title>
        <authorList>
            <person name="McCormick R.F."/>
            <person name="Truong S.K."/>
            <person name="Sreedasyam A."/>
            <person name="Jenkins J."/>
            <person name="Shu S."/>
            <person name="Sims D."/>
            <person name="Kennedy M."/>
            <person name="Amirebrahimi M."/>
            <person name="Weers B.D."/>
            <person name="McKinley B."/>
            <person name="Mattison A."/>
            <person name="Morishige D.T."/>
            <person name="Grimwood J."/>
            <person name="Schmutz J."/>
            <person name="Mullet J.E."/>
        </authorList>
    </citation>
    <scope>NUCLEOTIDE SEQUENCE [LARGE SCALE GENOMIC DNA]</scope>
    <source>
        <strain evidence="2">cv. BTx623</strain>
    </source>
</reference>
<gene>
    <name evidence="1" type="ORF">SORBI_3002G223050</name>
</gene>
<evidence type="ECO:0000313" key="1">
    <source>
        <dbReference type="EMBL" id="OQU89604.1"/>
    </source>
</evidence>
<protein>
    <submittedName>
        <fullName evidence="1">Uncharacterized protein</fullName>
    </submittedName>
</protein>
<dbReference type="Gramene" id="OQU89604">
    <property type="protein sequence ID" value="OQU89604"/>
    <property type="gene ID" value="SORBI_3002G223050"/>
</dbReference>
<sequence>MHFHSISSVHKSIENIGVPTNPQNLQYITFFWPMHFLSISSVHKSIENIGVPTNPHFFFETNVSGLQCTVYNFFFGLTPPIRR</sequence>
<dbReference type="InParanoid" id="A0A1W0W5B7"/>
<dbReference type="AlphaFoldDB" id="A0A1W0W5B7"/>
<dbReference type="Proteomes" id="UP000000768">
    <property type="component" value="Chromosome 2"/>
</dbReference>
<accession>A0A1W0W5B7</accession>
<reference evidence="1 2" key="1">
    <citation type="journal article" date="2009" name="Nature">
        <title>The Sorghum bicolor genome and the diversification of grasses.</title>
        <authorList>
            <person name="Paterson A.H."/>
            <person name="Bowers J.E."/>
            <person name="Bruggmann R."/>
            <person name="Dubchak I."/>
            <person name="Grimwood J."/>
            <person name="Gundlach H."/>
            <person name="Haberer G."/>
            <person name="Hellsten U."/>
            <person name="Mitros T."/>
            <person name="Poliakov A."/>
            <person name="Schmutz J."/>
            <person name="Spannagl M."/>
            <person name="Tang H."/>
            <person name="Wang X."/>
            <person name="Wicker T."/>
            <person name="Bharti A.K."/>
            <person name="Chapman J."/>
            <person name="Feltus F.A."/>
            <person name="Gowik U."/>
            <person name="Grigoriev I.V."/>
            <person name="Lyons E."/>
            <person name="Maher C.A."/>
            <person name="Martis M."/>
            <person name="Narechania A."/>
            <person name="Otillar R.P."/>
            <person name="Penning B.W."/>
            <person name="Salamov A.A."/>
            <person name="Wang Y."/>
            <person name="Zhang L."/>
            <person name="Carpita N.C."/>
            <person name="Freeling M."/>
            <person name="Gingle A.R."/>
            <person name="Hash C.T."/>
            <person name="Keller B."/>
            <person name="Klein P."/>
            <person name="Kresovich S."/>
            <person name="McCann M.C."/>
            <person name="Ming R."/>
            <person name="Peterson D.G."/>
            <person name="Mehboob-ur-Rahman"/>
            <person name="Ware D."/>
            <person name="Westhoff P."/>
            <person name="Mayer K.F."/>
            <person name="Messing J."/>
            <person name="Rokhsar D.S."/>
        </authorList>
    </citation>
    <scope>NUCLEOTIDE SEQUENCE [LARGE SCALE GENOMIC DNA]</scope>
    <source>
        <strain evidence="2">cv. BTx623</strain>
    </source>
</reference>